<evidence type="ECO:0000256" key="2">
    <source>
        <dbReference type="ARBA" id="ARBA00022679"/>
    </source>
</evidence>
<feature type="region of interest" description="RNA binding; important for wobble base 34 recognition" evidence="4">
    <location>
        <begin position="282"/>
        <end position="286"/>
    </location>
</feature>
<keyword evidence="2 4" id="KW-0808">Transferase</keyword>
<comment type="catalytic activity">
    <reaction evidence="4">
        <text>7-aminomethyl-7-carbaguanine + guanosine(34) in tRNA = 7-aminomethyl-7-carbaguanosine(34) in tRNA + guanine</text>
        <dbReference type="Rhea" id="RHEA:24104"/>
        <dbReference type="Rhea" id="RHEA-COMP:10341"/>
        <dbReference type="Rhea" id="RHEA-COMP:10342"/>
        <dbReference type="ChEBI" id="CHEBI:16235"/>
        <dbReference type="ChEBI" id="CHEBI:58703"/>
        <dbReference type="ChEBI" id="CHEBI:74269"/>
        <dbReference type="ChEBI" id="CHEBI:82833"/>
        <dbReference type="EC" id="2.4.2.29"/>
    </reaction>
</comment>
<dbReference type="NCBIfam" id="TIGR00430">
    <property type="entry name" value="Q_tRNA_tgt"/>
    <property type="match status" value="1"/>
</dbReference>
<comment type="subunit">
    <text evidence="4">Homodimer. Within each dimer, one monomer is responsible for RNA recognition and catalysis, while the other monomer binds to the replacement base PreQ1.</text>
</comment>
<reference evidence="7" key="1">
    <citation type="submission" date="2017-09" db="EMBL/GenBank/DDBJ databases">
        <title>Depth-based differentiation of microbial function through sediment-hosted aquifers and enrichment of novel symbionts in the deep terrestrial subsurface.</title>
        <authorList>
            <person name="Probst A.J."/>
            <person name="Ladd B."/>
            <person name="Jarett J.K."/>
            <person name="Geller-Mcgrath D.E."/>
            <person name="Sieber C.M.K."/>
            <person name="Emerson J.B."/>
            <person name="Anantharaman K."/>
            <person name="Thomas B.C."/>
            <person name="Malmstrom R."/>
            <person name="Stieglmeier M."/>
            <person name="Klingl A."/>
            <person name="Woyke T."/>
            <person name="Ryan C.M."/>
            <person name="Banfield J.F."/>
        </authorList>
    </citation>
    <scope>NUCLEOTIDE SEQUENCE [LARGE SCALE GENOMIC DNA]</scope>
</reference>
<dbReference type="GO" id="GO:0005829">
    <property type="term" value="C:cytosol"/>
    <property type="evidence" value="ECO:0007669"/>
    <property type="project" value="TreeGrafter"/>
</dbReference>
<dbReference type="InterPro" id="IPR004803">
    <property type="entry name" value="TGT"/>
</dbReference>
<proteinExistence type="inferred from homology"/>
<evidence type="ECO:0000313" key="7">
    <source>
        <dbReference type="Proteomes" id="UP000228533"/>
    </source>
</evidence>
<dbReference type="AlphaFoldDB" id="A0A2M6WSR5"/>
<dbReference type="Gene3D" id="3.20.20.105">
    <property type="entry name" value="Queuine tRNA-ribosyltransferase-like"/>
    <property type="match status" value="1"/>
</dbReference>
<feature type="domain" description="tRNA-guanine(15) transglycosylase-like" evidence="5">
    <location>
        <begin position="16"/>
        <end position="384"/>
    </location>
</feature>
<organism evidence="6 7">
    <name type="scientific">Candidatus Falkowbacteria bacterium CG10_big_fil_rev_8_21_14_0_10_37_14</name>
    <dbReference type="NCBI Taxonomy" id="1974561"/>
    <lineage>
        <taxon>Bacteria</taxon>
        <taxon>Candidatus Falkowiibacteriota</taxon>
    </lineage>
</organism>
<dbReference type="EMBL" id="PFAM01000023">
    <property type="protein sequence ID" value="PIT95746.1"/>
    <property type="molecule type" value="Genomic_DNA"/>
</dbReference>
<dbReference type="GO" id="GO:0008479">
    <property type="term" value="F:tRNA-guanosine(34) queuine transglycosylase activity"/>
    <property type="evidence" value="ECO:0007669"/>
    <property type="project" value="UniProtKB-UniRule"/>
</dbReference>
<evidence type="ECO:0000256" key="3">
    <source>
        <dbReference type="ARBA" id="ARBA00022694"/>
    </source>
</evidence>
<dbReference type="InterPro" id="IPR036511">
    <property type="entry name" value="TGT-like_sf"/>
</dbReference>
<feature type="binding site" evidence="4">
    <location>
        <position position="227"/>
    </location>
    <ligand>
        <name>substrate</name>
    </ligand>
</feature>
<dbReference type="PANTHER" id="PTHR46499">
    <property type="entry name" value="QUEUINE TRNA-RIBOSYLTRANSFERASE"/>
    <property type="match status" value="1"/>
</dbReference>
<keyword evidence="4" id="KW-0671">Queuosine biosynthesis</keyword>
<name>A0A2M6WSR5_9BACT</name>
<dbReference type="PANTHER" id="PTHR46499:SF1">
    <property type="entry name" value="QUEUINE TRNA-RIBOSYLTRANSFERASE"/>
    <property type="match status" value="1"/>
</dbReference>
<feature type="region of interest" description="RNA binding" evidence="4">
    <location>
        <begin position="258"/>
        <end position="264"/>
    </location>
</feature>
<evidence type="ECO:0000259" key="5">
    <source>
        <dbReference type="Pfam" id="PF01702"/>
    </source>
</evidence>
<dbReference type="NCBIfam" id="TIGR00449">
    <property type="entry name" value="tgt_general"/>
    <property type="match status" value="1"/>
</dbReference>
<dbReference type="SUPFAM" id="SSF51713">
    <property type="entry name" value="tRNA-guanine transglycosylase"/>
    <property type="match status" value="1"/>
</dbReference>
<dbReference type="InterPro" id="IPR050076">
    <property type="entry name" value="ArchSynthase1/Queuine_TRR"/>
</dbReference>
<keyword evidence="3 4" id="KW-0819">tRNA processing</keyword>
<protein>
    <recommendedName>
        <fullName evidence="4">Queuine tRNA-ribosyltransferase</fullName>
        <ecNumber evidence="4">2.4.2.29</ecNumber>
    </recommendedName>
    <alternativeName>
        <fullName evidence="4">Guanine insertion enzyme</fullName>
    </alternativeName>
    <alternativeName>
        <fullName evidence="4">tRNA-guanine transglycosylase</fullName>
    </alternativeName>
</protein>
<comment type="pathway">
    <text evidence="4">tRNA modification; tRNA-queuosine biosynthesis.</text>
</comment>
<comment type="caution">
    <text evidence="4">Lacks conserved residue(s) required for the propagation of feature annotation.</text>
</comment>
<feature type="binding site" evidence="4">
    <location>
        <position position="200"/>
    </location>
    <ligand>
        <name>substrate</name>
    </ligand>
</feature>
<dbReference type="HAMAP" id="MF_00168">
    <property type="entry name" value="Q_tRNA_Tgt"/>
    <property type="match status" value="1"/>
</dbReference>
<dbReference type="GO" id="GO:0008616">
    <property type="term" value="P:tRNA queuosine(34) biosynthetic process"/>
    <property type="evidence" value="ECO:0007669"/>
    <property type="project" value="UniProtKB-UniRule"/>
</dbReference>
<dbReference type="Pfam" id="PF01702">
    <property type="entry name" value="TGT"/>
    <property type="match status" value="1"/>
</dbReference>
<sequence>MSLRMFKLIKKSNKNDARLGKLTTAHGVLATPFFMPVGTRAAVKYISSEDIRKLGSKIVLSNTYHLMLKPGEQLIKKLGGLHKFMDWNGSILTDSGGFQVFSLAGKNAKGQNLVKLTEEGVQFSSHIDGSKHFLTPESCYDIQRALGVDIAVCLDECVALPAKREYVAKSVELTSSWAKRAKDHYQKIKGAKPLLFAVVQGGLEKDLRLKSLSDLSALDFDGYNIGGLSVGESPIEMYKVLDYLVPEMPADKPRYLMGVGYPENIIEAVKRGVDMFDCVIPTREGRHGRVFAWAKNGEIKLAKTLFSSKISTGDFYEILNYKNAKFATDKSPISAQSKFVELRNYSKAYLHYLFKVEEPMSARLASLQNLEFYLELMSAIRHSLR</sequence>
<comment type="similarity">
    <text evidence="4">Belongs to the queuine tRNA-ribosyltransferase family.</text>
</comment>
<feature type="binding site" evidence="4">
    <location>
        <begin position="94"/>
        <end position="98"/>
    </location>
    <ligand>
        <name>substrate</name>
    </ligand>
</feature>
<accession>A0A2M6WSR5</accession>
<dbReference type="Proteomes" id="UP000228533">
    <property type="component" value="Unassembled WGS sequence"/>
</dbReference>
<evidence type="ECO:0000256" key="1">
    <source>
        <dbReference type="ARBA" id="ARBA00022676"/>
    </source>
</evidence>
<keyword evidence="1 4" id="KW-0328">Glycosyltransferase</keyword>
<feature type="binding site" evidence="4">
    <location>
        <position position="155"/>
    </location>
    <ligand>
        <name>substrate</name>
    </ligand>
</feature>
<dbReference type="EC" id="2.4.2.29" evidence="4"/>
<evidence type="ECO:0000313" key="6">
    <source>
        <dbReference type="EMBL" id="PIT95746.1"/>
    </source>
</evidence>
<gene>
    <name evidence="4" type="primary">tgt</name>
    <name evidence="6" type="ORF">COT94_04120</name>
</gene>
<dbReference type="UniPathway" id="UPA00392"/>
<dbReference type="InterPro" id="IPR002616">
    <property type="entry name" value="tRNA_ribo_trans-like"/>
</dbReference>
<comment type="function">
    <text evidence="4">Catalyzes the base-exchange of a guanine (G) residue with the queuine precursor 7-aminomethyl-7-deazaguanine (PreQ1) at position 34 (anticodon wobble position) in tRNAs with GU(N) anticodons (tRNA-Asp, -Asn, -His and -Tyr). Catalysis occurs through a double-displacement mechanism. The nucleophile active site attacks the C1' of nucleotide 34 to detach the guanine base from the RNA, forming a covalent enzyme-RNA intermediate. The proton acceptor active site deprotonates the incoming PreQ1, allowing a nucleophilic attack on the C1' of the ribose to form the product. After dissociation, two additional enzymatic reactions on the tRNA convert PreQ1 to queuine (Q), resulting in the hypermodified nucleoside queuosine (7-(((4,5-cis-dihydroxy-2-cyclopenten-1-yl)amino)methyl)-7-deazaguanosine).</text>
</comment>
<feature type="active site" description="Nucleophile" evidence="4">
    <location>
        <position position="277"/>
    </location>
</feature>
<evidence type="ECO:0000256" key="4">
    <source>
        <dbReference type="HAMAP-Rule" id="MF_00168"/>
    </source>
</evidence>
<comment type="caution">
    <text evidence="6">The sequence shown here is derived from an EMBL/GenBank/DDBJ whole genome shotgun (WGS) entry which is preliminary data.</text>
</comment>
<feature type="active site" description="Proton acceptor" evidence="4">
    <location>
        <position position="94"/>
    </location>
</feature>